<protein>
    <recommendedName>
        <fullName evidence="7">ornithine decarboxylase</fullName>
        <ecNumber evidence="7">4.1.1.17</ecNumber>
    </recommendedName>
</protein>
<dbReference type="PANTHER" id="PTHR11482:SF6">
    <property type="entry name" value="ORNITHINE DECARBOXYLASE 1-RELATED"/>
    <property type="match status" value="1"/>
</dbReference>
<comment type="cofactor">
    <cofactor evidence="1 11">
        <name>pyridoxal 5'-phosphate</name>
        <dbReference type="ChEBI" id="CHEBI:597326"/>
    </cofactor>
</comment>
<evidence type="ECO:0000256" key="9">
    <source>
        <dbReference type="ARBA" id="ARBA00046672"/>
    </source>
</evidence>
<dbReference type="Proteomes" id="UP001153620">
    <property type="component" value="Chromosome 3"/>
</dbReference>
<keyword evidence="3 11" id="KW-0663">Pyridoxal phosphate</keyword>
<comment type="similarity">
    <text evidence="2">Belongs to the Orn/Lys/Arg decarboxylase class-II family.</text>
</comment>
<dbReference type="CDD" id="cd00622">
    <property type="entry name" value="PLPDE_III_ODC"/>
    <property type="match status" value="1"/>
</dbReference>
<evidence type="ECO:0000256" key="11">
    <source>
        <dbReference type="PIRSR" id="PIRSR600183-50"/>
    </source>
</evidence>
<evidence type="ECO:0000256" key="4">
    <source>
        <dbReference type="ARBA" id="ARBA00023115"/>
    </source>
</evidence>
<name>A0A9N9WZF6_9DIPT</name>
<evidence type="ECO:0000313" key="14">
    <source>
        <dbReference type="Proteomes" id="UP001153620"/>
    </source>
</evidence>
<dbReference type="SUPFAM" id="SSF50621">
    <property type="entry name" value="Alanine racemase C-terminal domain-like"/>
    <property type="match status" value="1"/>
</dbReference>
<proteinExistence type="inferred from homology"/>
<dbReference type="OrthoDB" id="5034579at2759"/>
<evidence type="ECO:0000256" key="1">
    <source>
        <dbReference type="ARBA" id="ARBA00001933"/>
    </source>
</evidence>
<dbReference type="FunFam" id="3.20.20.10:FF:000005">
    <property type="entry name" value="Ornithine decarboxylase"/>
    <property type="match status" value="1"/>
</dbReference>
<evidence type="ECO:0000256" key="2">
    <source>
        <dbReference type="ARBA" id="ARBA00008872"/>
    </source>
</evidence>
<comment type="subunit">
    <text evidence="9">Homodimer. Only the dimer is catalytically active, as the active sites are constructed of residues from both monomers.</text>
</comment>
<feature type="domain" description="Orn/DAP/Arg decarboxylase 2 N-terminal" evidence="12">
    <location>
        <begin position="39"/>
        <end position="274"/>
    </location>
</feature>
<dbReference type="Gene3D" id="2.40.37.10">
    <property type="entry name" value="Lyase, Ornithine Decarboxylase, Chain A, domain 1"/>
    <property type="match status" value="1"/>
</dbReference>
<keyword evidence="14" id="KW-1185">Reference proteome</keyword>
<dbReference type="InterPro" id="IPR002433">
    <property type="entry name" value="Orn_de-COase"/>
</dbReference>
<dbReference type="Gene3D" id="3.20.20.10">
    <property type="entry name" value="Alanine racemase"/>
    <property type="match status" value="1"/>
</dbReference>
<organism evidence="13 14">
    <name type="scientific">Chironomus riparius</name>
    <dbReference type="NCBI Taxonomy" id="315576"/>
    <lineage>
        <taxon>Eukaryota</taxon>
        <taxon>Metazoa</taxon>
        <taxon>Ecdysozoa</taxon>
        <taxon>Arthropoda</taxon>
        <taxon>Hexapoda</taxon>
        <taxon>Insecta</taxon>
        <taxon>Pterygota</taxon>
        <taxon>Neoptera</taxon>
        <taxon>Endopterygota</taxon>
        <taxon>Diptera</taxon>
        <taxon>Nematocera</taxon>
        <taxon>Chironomoidea</taxon>
        <taxon>Chironomidae</taxon>
        <taxon>Chironominae</taxon>
        <taxon>Chironomus</taxon>
    </lineage>
</organism>
<sequence length="421" mass="48438">MSNKSSENVFLFSKKFDVENSIKKTLQIINDSFYICNLSDVIQKQKDWLKYMPRVKPHYAVKCNDDINVLKTLASVGCSFDCATLWEIEKILSLNVSIDRIIFANTTKIASHIEYAKQQNVNLMTFDNEDEIEKIMKIYPDARLILRIRYSSEKAIYKLGRKFGSDPISEAPQLLELAKSYNLNVVGISFHIGSSCEDYEAYGGAIKACRRLFEFGTEIGFNFKILDIGGGFFGDSFNRIRQFSSIINNALDEHFPQNEFTDLEIFSEPGRYFVESAFTLISQIHSRKVTRNVDGSILDIMYYQNEGVYSNFLFIPLGPEEIIPKVLSHKRTGETFKTTIWGPTCDSTDKVCENIDLEMLEIGDIMYYENMGAYTIPLRTPFNAFQTTKMAYFLSEDDKSKIDESYQLNFHHFNADFNNNL</sequence>
<dbReference type="InterPro" id="IPR000183">
    <property type="entry name" value="Orn/DAP/Arg_de-COase"/>
</dbReference>
<dbReference type="GO" id="GO:0004586">
    <property type="term" value="F:ornithine decarboxylase activity"/>
    <property type="evidence" value="ECO:0007669"/>
    <property type="project" value="UniProtKB-EC"/>
</dbReference>
<dbReference type="EMBL" id="OU895879">
    <property type="protein sequence ID" value="CAG9809888.1"/>
    <property type="molecule type" value="Genomic_DNA"/>
</dbReference>
<keyword evidence="5" id="KW-0456">Lyase</keyword>
<comment type="function">
    <text evidence="8">Catalyzes the first and rate-limiting step of polyamine biosynthesis that converts ornithine into putrescine, which is the precursor for the polyamines, spermidine and spermine. Polyamines are essential for cell proliferation and are implicated in cellular processes, ranging from DNA replication to apoptosis.</text>
</comment>
<keyword evidence="4" id="KW-0620">Polyamine biosynthesis</keyword>
<dbReference type="PRINTS" id="PR01179">
    <property type="entry name" value="ODADCRBXLASE"/>
</dbReference>
<dbReference type="GO" id="GO:0005737">
    <property type="term" value="C:cytoplasm"/>
    <property type="evidence" value="ECO:0007669"/>
    <property type="project" value="TreeGrafter"/>
</dbReference>
<feature type="active site" description="Proton donor" evidence="11">
    <location>
        <position position="345"/>
    </location>
</feature>
<dbReference type="SUPFAM" id="SSF51419">
    <property type="entry name" value="PLP-binding barrel"/>
    <property type="match status" value="1"/>
</dbReference>
<evidence type="ECO:0000313" key="13">
    <source>
        <dbReference type="EMBL" id="CAG9809888.1"/>
    </source>
</evidence>
<dbReference type="PRINTS" id="PR01182">
    <property type="entry name" value="ORNDCRBXLASE"/>
</dbReference>
<dbReference type="InterPro" id="IPR022644">
    <property type="entry name" value="De-COase2_N"/>
</dbReference>
<dbReference type="InterPro" id="IPR029066">
    <property type="entry name" value="PLP-binding_barrel"/>
</dbReference>
<dbReference type="AlphaFoldDB" id="A0A9N9WZF6"/>
<feature type="modified residue" description="N6-(pyridoxal phosphate)lysine" evidence="11">
    <location>
        <position position="62"/>
    </location>
</feature>
<evidence type="ECO:0000256" key="7">
    <source>
        <dbReference type="ARBA" id="ARBA00034138"/>
    </source>
</evidence>
<evidence type="ECO:0000256" key="3">
    <source>
        <dbReference type="ARBA" id="ARBA00022898"/>
    </source>
</evidence>
<dbReference type="InterPro" id="IPR009006">
    <property type="entry name" value="Ala_racemase/Decarboxylase_C"/>
</dbReference>
<evidence type="ECO:0000256" key="5">
    <source>
        <dbReference type="ARBA" id="ARBA00023239"/>
    </source>
</evidence>
<evidence type="ECO:0000256" key="6">
    <source>
        <dbReference type="ARBA" id="ARBA00034115"/>
    </source>
</evidence>
<dbReference type="PROSITE" id="PS00878">
    <property type="entry name" value="ODR_DC_2_1"/>
    <property type="match status" value="1"/>
</dbReference>
<comment type="catalytic activity">
    <reaction evidence="10">
        <text>L-ornithine + H(+) = putrescine + CO2</text>
        <dbReference type="Rhea" id="RHEA:22964"/>
        <dbReference type="ChEBI" id="CHEBI:15378"/>
        <dbReference type="ChEBI" id="CHEBI:16526"/>
        <dbReference type="ChEBI" id="CHEBI:46911"/>
        <dbReference type="ChEBI" id="CHEBI:326268"/>
        <dbReference type="EC" id="4.1.1.17"/>
    </reaction>
</comment>
<comment type="pathway">
    <text evidence="6">Amine and polyamine biosynthesis; putrescine biosynthesis via L-ornithine pathway; putrescine from L-ornithine: step 1/1.</text>
</comment>
<dbReference type="PANTHER" id="PTHR11482">
    <property type="entry name" value="ARGININE/DIAMINOPIMELATE/ORNITHINE DECARBOXYLASE"/>
    <property type="match status" value="1"/>
</dbReference>
<evidence type="ECO:0000256" key="8">
    <source>
        <dbReference type="ARBA" id="ARBA00037173"/>
    </source>
</evidence>
<dbReference type="Pfam" id="PF02784">
    <property type="entry name" value="Orn_Arg_deC_N"/>
    <property type="match status" value="1"/>
</dbReference>
<dbReference type="EC" id="4.1.1.17" evidence="7"/>
<dbReference type="GO" id="GO:0033387">
    <property type="term" value="P:putrescine biosynthetic process from arginine, via ornithine"/>
    <property type="evidence" value="ECO:0007669"/>
    <property type="project" value="TreeGrafter"/>
</dbReference>
<reference evidence="13" key="1">
    <citation type="submission" date="2022-01" db="EMBL/GenBank/DDBJ databases">
        <authorList>
            <person name="King R."/>
        </authorList>
    </citation>
    <scope>NUCLEOTIDE SEQUENCE</scope>
</reference>
<evidence type="ECO:0000256" key="10">
    <source>
        <dbReference type="ARBA" id="ARBA00049127"/>
    </source>
</evidence>
<dbReference type="InterPro" id="IPR022653">
    <property type="entry name" value="De-COase2_pyr-phos_BS"/>
</dbReference>
<evidence type="ECO:0000259" key="12">
    <source>
        <dbReference type="Pfam" id="PF02784"/>
    </source>
</evidence>
<accession>A0A9N9WZF6</accession>
<reference evidence="13" key="2">
    <citation type="submission" date="2022-10" db="EMBL/GenBank/DDBJ databases">
        <authorList>
            <consortium name="ENA_rothamsted_submissions"/>
            <consortium name="culmorum"/>
            <person name="King R."/>
        </authorList>
    </citation>
    <scope>NUCLEOTIDE SEQUENCE</scope>
</reference>
<gene>
    <name evidence="13" type="ORF">CHIRRI_LOCUS12708</name>
</gene>